<proteinExistence type="inferred from homology"/>
<gene>
    <name evidence="5" type="ORF">INT08_04425</name>
</gene>
<dbReference type="PANTHER" id="PTHR44196:SF1">
    <property type="entry name" value="DEHYDROGENASE_REDUCTASE SDR FAMILY MEMBER 7B"/>
    <property type="match status" value="1"/>
</dbReference>
<dbReference type="InterPro" id="IPR036291">
    <property type="entry name" value="NAD(P)-bd_dom_sf"/>
</dbReference>
<organism evidence="5 6">
    <name type="scientific">Prosthecochloris ethylica</name>
    <dbReference type="NCBI Taxonomy" id="2743976"/>
    <lineage>
        <taxon>Bacteria</taxon>
        <taxon>Pseudomonadati</taxon>
        <taxon>Chlorobiota</taxon>
        <taxon>Chlorobiia</taxon>
        <taxon>Chlorobiales</taxon>
        <taxon>Chlorobiaceae</taxon>
        <taxon>Prosthecochloris</taxon>
    </lineage>
</organism>
<evidence type="ECO:0000259" key="4">
    <source>
        <dbReference type="SMART" id="SM00822"/>
    </source>
</evidence>
<reference evidence="5 6" key="1">
    <citation type="journal article" date="2020" name="Microorganisms">
        <title>Simultaneous Genome Sequencing of Prosthecochloris ethylica and Desulfuromonas acetoxidans within a Syntrophic Mixture Reveals Unique Pili and Protein Interactions.</title>
        <authorList>
            <person name="Kyndt J.A."/>
            <person name="Van Beeumen J.J."/>
            <person name="Meyer T.E."/>
        </authorList>
    </citation>
    <scope>NUCLEOTIDE SEQUENCE [LARGE SCALE GENOMIC DNA]</scope>
    <source>
        <strain evidence="5 6">N3</strain>
    </source>
</reference>
<evidence type="ECO:0000256" key="2">
    <source>
        <dbReference type="ARBA" id="ARBA00023002"/>
    </source>
</evidence>
<dbReference type="PANTHER" id="PTHR44196">
    <property type="entry name" value="DEHYDROGENASE/REDUCTASE SDR FAMILY MEMBER 7B"/>
    <property type="match status" value="1"/>
</dbReference>
<evidence type="ECO:0000313" key="6">
    <source>
        <dbReference type="Proteomes" id="UP000619838"/>
    </source>
</evidence>
<dbReference type="SMART" id="SM00822">
    <property type="entry name" value="PKS_KR"/>
    <property type="match status" value="1"/>
</dbReference>
<name>A0ABR9XR17_9CHLB</name>
<comment type="similarity">
    <text evidence="1 3">Belongs to the short-chain dehydrogenases/reductases (SDR) family.</text>
</comment>
<feature type="domain" description="Ketoreductase" evidence="4">
    <location>
        <begin position="6"/>
        <end position="182"/>
    </location>
</feature>
<dbReference type="PRINTS" id="PR00080">
    <property type="entry name" value="SDRFAMILY"/>
</dbReference>
<dbReference type="Pfam" id="PF00106">
    <property type="entry name" value="adh_short"/>
    <property type="match status" value="1"/>
</dbReference>
<protein>
    <submittedName>
        <fullName evidence="5">SDR family oxidoreductase</fullName>
    </submittedName>
</protein>
<accession>A0ABR9XR17</accession>
<dbReference type="SUPFAM" id="SSF51735">
    <property type="entry name" value="NAD(P)-binding Rossmann-fold domains"/>
    <property type="match status" value="1"/>
</dbReference>
<dbReference type="PRINTS" id="PR00081">
    <property type="entry name" value="GDHRDH"/>
</dbReference>
<dbReference type="PROSITE" id="PS00061">
    <property type="entry name" value="ADH_SHORT"/>
    <property type="match status" value="1"/>
</dbReference>
<dbReference type="InterPro" id="IPR020904">
    <property type="entry name" value="Sc_DH/Rdtase_CS"/>
</dbReference>
<dbReference type="Proteomes" id="UP000619838">
    <property type="component" value="Unassembled WGS sequence"/>
</dbReference>
<keyword evidence="6" id="KW-1185">Reference proteome</keyword>
<evidence type="ECO:0000256" key="1">
    <source>
        <dbReference type="ARBA" id="ARBA00006484"/>
    </source>
</evidence>
<dbReference type="InterPro" id="IPR002347">
    <property type="entry name" value="SDR_fam"/>
</dbReference>
<dbReference type="InterPro" id="IPR057326">
    <property type="entry name" value="KR_dom"/>
</dbReference>
<dbReference type="Gene3D" id="3.40.50.720">
    <property type="entry name" value="NAD(P)-binding Rossmann-like Domain"/>
    <property type="match status" value="1"/>
</dbReference>
<dbReference type="CDD" id="cd05233">
    <property type="entry name" value="SDR_c"/>
    <property type="match status" value="1"/>
</dbReference>
<dbReference type="EMBL" id="JADGII010000005">
    <property type="protein sequence ID" value="MBF0636424.1"/>
    <property type="molecule type" value="Genomic_DNA"/>
</dbReference>
<evidence type="ECO:0000313" key="5">
    <source>
        <dbReference type="EMBL" id="MBF0636424.1"/>
    </source>
</evidence>
<keyword evidence="2" id="KW-0560">Oxidoreductase</keyword>
<comment type="caution">
    <text evidence="5">The sequence shown here is derived from an EMBL/GenBank/DDBJ whole genome shotgun (WGS) entry which is preliminary data.</text>
</comment>
<sequence length="223" mass="24516">MIIKECIAVVTGASSGIGLELCRLMAAEGAEVYGLCRRPVPHDHPRISWLQTDVTDRLAVDRAFDTVLKRHRAVDLLVNNAGFGLFGSVETLDPDEWQRLLATNLTAPFLCTRRVVPGMKERKRGTIVNISSIAGKRGFANGSAYCASKFALNGFSESLREELRGEGIRVCSINPGSTATEFFQHTGIEPKKLMRTEDVARAILSLIELPDDILPDQLVLRPL</sequence>
<evidence type="ECO:0000256" key="3">
    <source>
        <dbReference type="RuleBase" id="RU000363"/>
    </source>
</evidence>